<dbReference type="GO" id="GO:0016020">
    <property type="term" value="C:membrane"/>
    <property type="evidence" value="ECO:0007669"/>
    <property type="project" value="InterPro"/>
</dbReference>
<dbReference type="KEGG" id="pbm:CL52_07645"/>
<keyword evidence="6" id="KW-1185">Reference proteome</keyword>
<accession>A0A8D3Y129</accession>
<gene>
    <name evidence="3" type="ORF">CL52_07645</name>
    <name evidence="4" type="ORF">SAMN05660875_10438</name>
</gene>
<feature type="domain" description="EamA" evidence="2">
    <location>
        <begin position="6"/>
        <end position="135"/>
    </location>
</feature>
<evidence type="ECO:0000256" key="1">
    <source>
        <dbReference type="SAM" id="Phobius"/>
    </source>
</evidence>
<keyword evidence="1" id="KW-0472">Membrane</keyword>
<dbReference type="Proteomes" id="UP000182276">
    <property type="component" value="Unassembled WGS sequence"/>
</dbReference>
<feature type="domain" description="EamA" evidence="2">
    <location>
        <begin position="147"/>
        <end position="278"/>
    </location>
</feature>
<dbReference type="InterPro" id="IPR037185">
    <property type="entry name" value="EmrE-like"/>
</dbReference>
<dbReference type="EMBL" id="FNHO01000004">
    <property type="protein sequence ID" value="SDM33174.1"/>
    <property type="molecule type" value="Genomic_DNA"/>
</dbReference>
<dbReference type="SUPFAM" id="SSF103481">
    <property type="entry name" value="Multidrug resistance efflux transporter EmrE"/>
    <property type="match status" value="2"/>
</dbReference>
<dbReference type="GeneID" id="77259789"/>
<reference evidence="3 5" key="3">
    <citation type="journal article" name="Genome Announc.">
        <title>Complete Genome Sequence of Pseudomonas balearica DSM 6083T.</title>
        <authorList>
            <person name="Bennasar-Figueras A."/>
            <person name="Salva-Serra F."/>
            <person name="Jaen-Luchoro D."/>
            <person name="Segui C."/>
            <person name="Aliaga F."/>
            <person name="Busquets A."/>
            <person name="Gomila M."/>
            <person name="Moore E.R."/>
            <person name="Lalucat J."/>
        </authorList>
    </citation>
    <scope>NUCLEOTIDE SEQUENCE [LARGE SCALE GENOMIC DNA]</scope>
    <source>
        <strain evidence="5">DSM 6083</strain>
        <strain evidence="3">DSM6083</strain>
    </source>
</reference>
<organism evidence="3 5">
    <name type="scientific">Stutzerimonas balearica DSM 6083</name>
    <dbReference type="NCBI Taxonomy" id="1123016"/>
    <lineage>
        <taxon>Bacteria</taxon>
        <taxon>Pseudomonadati</taxon>
        <taxon>Pseudomonadota</taxon>
        <taxon>Gammaproteobacteria</taxon>
        <taxon>Pseudomonadales</taxon>
        <taxon>Pseudomonadaceae</taxon>
        <taxon>Stutzerimonas</taxon>
    </lineage>
</organism>
<feature type="transmembrane region" description="Helical" evidence="1">
    <location>
        <begin position="148"/>
        <end position="168"/>
    </location>
</feature>
<dbReference type="PANTHER" id="PTHR22911">
    <property type="entry name" value="ACYL-MALONYL CONDENSING ENZYME-RELATED"/>
    <property type="match status" value="1"/>
</dbReference>
<proteinExistence type="predicted"/>
<protein>
    <submittedName>
        <fullName evidence="3 4">Membrane protein</fullName>
    </submittedName>
</protein>
<feature type="transmembrane region" description="Helical" evidence="1">
    <location>
        <begin position="65"/>
        <end position="85"/>
    </location>
</feature>
<name>A0A8D3Y129_9GAMM</name>
<evidence type="ECO:0000313" key="3">
    <source>
        <dbReference type="EMBL" id="AJE14926.1"/>
    </source>
</evidence>
<dbReference type="PANTHER" id="PTHR22911:SF137">
    <property type="entry name" value="SOLUTE CARRIER FAMILY 35 MEMBER G2-RELATED"/>
    <property type="match status" value="1"/>
</dbReference>
<dbReference type="AlphaFoldDB" id="A0A8D3Y129"/>
<dbReference type="EMBL" id="CP007511">
    <property type="protein sequence ID" value="AJE14926.1"/>
    <property type="molecule type" value="Genomic_DNA"/>
</dbReference>
<evidence type="ECO:0000313" key="6">
    <source>
        <dbReference type="Proteomes" id="UP000182276"/>
    </source>
</evidence>
<feature type="transmembrane region" description="Helical" evidence="1">
    <location>
        <begin position="122"/>
        <end position="142"/>
    </location>
</feature>
<feature type="transmembrane region" description="Helical" evidence="1">
    <location>
        <begin position="180"/>
        <end position="200"/>
    </location>
</feature>
<dbReference type="Gene3D" id="1.10.3730.20">
    <property type="match status" value="1"/>
</dbReference>
<keyword evidence="1" id="KW-1133">Transmembrane helix</keyword>
<reference evidence="4 6" key="2">
    <citation type="submission" date="2016-10" db="EMBL/GenBank/DDBJ databases">
        <authorList>
            <person name="Varghese N."/>
            <person name="Submissions S."/>
        </authorList>
    </citation>
    <scope>NUCLEOTIDE SEQUENCE [LARGE SCALE GENOMIC DNA]</scope>
    <source>
        <strain evidence="4 6">DSM 6083</strain>
    </source>
</reference>
<dbReference type="InterPro" id="IPR000620">
    <property type="entry name" value="EamA_dom"/>
</dbReference>
<feature type="transmembrane region" description="Helical" evidence="1">
    <location>
        <begin position="34"/>
        <end position="53"/>
    </location>
</feature>
<keyword evidence="1" id="KW-0812">Transmembrane</keyword>
<sequence length="291" mass="30611">MTPRTALLSIHLGALMFGLSGIFGKLAGSAPLMITFGRGAFAVAILLLVALLLPRSGERPDWRRCLGLAAGGLLLGAHWLTFFIAVKVAGVGIATLGFASFPAFTVLLEGVLFRERTRPAEYAMVGLVCIGLLLVTPSFELASTATNGLLYGVLSGLLFALVSLLNRAVTRGIDPVQSALWQNLTIALVLLPFAGPAVTSVPPRDWLWIALLGVLCTGLAHSLFVASLKVLKARTTSVIFALEPVYGIAIAWWLFAEQPSLRMLAGGALIIVASIVTSRLKSSSPPEPGVA</sequence>
<dbReference type="Pfam" id="PF00892">
    <property type="entry name" value="EamA"/>
    <property type="match status" value="2"/>
</dbReference>
<evidence type="ECO:0000313" key="4">
    <source>
        <dbReference type="EMBL" id="SDM33174.1"/>
    </source>
</evidence>
<dbReference type="Proteomes" id="UP000031271">
    <property type="component" value="Chromosome"/>
</dbReference>
<evidence type="ECO:0000259" key="2">
    <source>
        <dbReference type="Pfam" id="PF00892"/>
    </source>
</evidence>
<feature type="transmembrane region" description="Helical" evidence="1">
    <location>
        <begin position="238"/>
        <end position="255"/>
    </location>
</feature>
<dbReference type="RefSeq" id="WP_041105987.1">
    <property type="nucleotide sequence ID" value="NZ_CP007511.1"/>
</dbReference>
<evidence type="ECO:0000313" key="5">
    <source>
        <dbReference type="Proteomes" id="UP000031271"/>
    </source>
</evidence>
<feature type="transmembrane region" description="Helical" evidence="1">
    <location>
        <begin position="206"/>
        <end position="226"/>
    </location>
</feature>
<feature type="transmembrane region" description="Helical" evidence="1">
    <location>
        <begin position="91"/>
        <end position="113"/>
    </location>
</feature>
<reference evidence="5" key="1">
    <citation type="submission" date="2014-03" db="EMBL/GenBank/DDBJ databases">
        <title>Complete genome of Pseudomonas balearica DSM 6083T, a sewage water isolate from an enrichment with 2-methylnaphthalene.</title>
        <authorList>
            <person name="Salva-Serra F."/>
            <person name="Jaen-Luchoro D."/>
            <person name="Busquets A."/>
            <person name="Pena A."/>
            <person name="Gomila M."/>
            <person name="Bosch R."/>
            <person name="Nogales B."/>
            <person name="Garcia-Valdes E."/>
            <person name="Lalucat J."/>
            <person name="Bennasar A."/>
        </authorList>
    </citation>
    <scope>NUCLEOTIDE SEQUENCE [LARGE SCALE GENOMIC DNA]</scope>
    <source>
        <strain evidence="5">DSM 6083</strain>
    </source>
</reference>